<evidence type="ECO:0000313" key="2">
    <source>
        <dbReference type="Proteomes" id="UP001234297"/>
    </source>
</evidence>
<gene>
    <name evidence="1" type="ORF">MRB53_018192</name>
</gene>
<dbReference type="EMBL" id="CM056813">
    <property type="protein sequence ID" value="KAJ8641498.1"/>
    <property type="molecule type" value="Genomic_DNA"/>
</dbReference>
<sequence>MKVARVYTRKKRAADITWSTQETKNPDEKVNVEKVRATSYTRSFFYGGREGESDAGEGSDRMPIQLQNPEYHRAEEASSSTH</sequence>
<keyword evidence="2" id="KW-1185">Reference proteome</keyword>
<proteinExistence type="predicted"/>
<name>A0ACC2M7D8_PERAE</name>
<organism evidence="1 2">
    <name type="scientific">Persea americana</name>
    <name type="common">Avocado</name>
    <dbReference type="NCBI Taxonomy" id="3435"/>
    <lineage>
        <taxon>Eukaryota</taxon>
        <taxon>Viridiplantae</taxon>
        <taxon>Streptophyta</taxon>
        <taxon>Embryophyta</taxon>
        <taxon>Tracheophyta</taxon>
        <taxon>Spermatophyta</taxon>
        <taxon>Magnoliopsida</taxon>
        <taxon>Magnoliidae</taxon>
        <taxon>Laurales</taxon>
        <taxon>Lauraceae</taxon>
        <taxon>Persea</taxon>
    </lineage>
</organism>
<dbReference type="Proteomes" id="UP001234297">
    <property type="component" value="Chromosome 5"/>
</dbReference>
<comment type="caution">
    <text evidence="1">The sequence shown here is derived from an EMBL/GenBank/DDBJ whole genome shotgun (WGS) entry which is preliminary data.</text>
</comment>
<reference evidence="1 2" key="1">
    <citation type="journal article" date="2022" name="Hortic Res">
        <title>A haplotype resolved chromosomal level avocado genome allows analysis of novel avocado genes.</title>
        <authorList>
            <person name="Nath O."/>
            <person name="Fletcher S.J."/>
            <person name="Hayward A."/>
            <person name="Shaw L.M."/>
            <person name="Masouleh A.K."/>
            <person name="Furtado A."/>
            <person name="Henry R.J."/>
            <person name="Mitter N."/>
        </authorList>
    </citation>
    <scope>NUCLEOTIDE SEQUENCE [LARGE SCALE GENOMIC DNA]</scope>
    <source>
        <strain evidence="2">cv. Hass</strain>
    </source>
</reference>
<protein>
    <submittedName>
        <fullName evidence="1">Uncharacterized protein</fullName>
    </submittedName>
</protein>
<accession>A0ACC2M7D8</accession>
<evidence type="ECO:0000313" key="1">
    <source>
        <dbReference type="EMBL" id="KAJ8641498.1"/>
    </source>
</evidence>